<dbReference type="RefSeq" id="WP_093663500.1">
    <property type="nucleotide sequence ID" value="NZ_FOCF01000001.1"/>
</dbReference>
<dbReference type="AlphaFoldDB" id="A0A1H7Y2Y6"/>
<keyword evidence="2" id="KW-1185">Reference proteome</keyword>
<name>A0A1H7Y2Y6_9SPHN</name>
<dbReference type="Proteomes" id="UP000199206">
    <property type="component" value="Unassembled WGS sequence"/>
</dbReference>
<sequence length="129" mass="14401">MTYKIELGRDAASYGNVIGTQIFNEIGLVKLTCPTIPDLIATATYSSNPDASQYASDLLARLPEGGYQWLKNQWHPFRIEAQWKWKEAGDSFASRLIGGHCVTYGYILNVYLEDQSPAMLFKLTFGGSQ</sequence>
<dbReference type="EMBL" id="FOCF01000001">
    <property type="protein sequence ID" value="SEM40234.1"/>
    <property type="molecule type" value="Genomic_DNA"/>
</dbReference>
<dbReference type="OrthoDB" id="2004167at2"/>
<evidence type="ECO:0000313" key="2">
    <source>
        <dbReference type="Proteomes" id="UP000199206"/>
    </source>
</evidence>
<organism evidence="1 2">
    <name type="scientific">Sphingomonas gellani</name>
    <dbReference type="NCBI Taxonomy" id="1166340"/>
    <lineage>
        <taxon>Bacteria</taxon>
        <taxon>Pseudomonadati</taxon>
        <taxon>Pseudomonadota</taxon>
        <taxon>Alphaproteobacteria</taxon>
        <taxon>Sphingomonadales</taxon>
        <taxon>Sphingomonadaceae</taxon>
        <taxon>Sphingomonas</taxon>
    </lineage>
</organism>
<gene>
    <name evidence="1" type="ORF">SAMN05192583_0060</name>
</gene>
<dbReference type="STRING" id="1166340.SAMN05192583_0060"/>
<reference evidence="2" key="1">
    <citation type="submission" date="2016-10" db="EMBL/GenBank/DDBJ databases">
        <authorList>
            <person name="Varghese N."/>
            <person name="Submissions S."/>
        </authorList>
    </citation>
    <scope>NUCLEOTIDE SEQUENCE [LARGE SCALE GENOMIC DNA]</scope>
    <source>
        <strain evidence="2">S6-262</strain>
    </source>
</reference>
<protein>
    <submittedName>
        <fullName evidence="1">Uncharacterized protein</fullName>
    </submittedName>
</protein>
<accession>A0A1H7Y2Y6</accession>
<evidence type="ECO:0000313" key="1">
    <source>
        <dbReference type="EMBL" id="SEM40234.1"/>
    </source>
</evidence>
<proteinExistence type="predicted"/>